<organism evidence="2 3">
    <name type="scientific">Aspergillus tubingensis (strain CBS 134.48)</name>
    <dbReference type="NCBI Taxonomy" id="767770"/>
    <lineage>
        <taxon>Eukaryota</taxon>
        <taxon>Fungi</taxon>
        <taxon>Dikarya</taxon>
        <taxon>Ascomycota</taxon>
        <taxon>Pezizomycotina</taxon>
        <taxon>Eurotiomycetes</taxon>
        <taxon>Eurotiomycetidae</taxon>
        <taxon>Eurotiales</taxon>
        <taxon>Aspergillaceae</taxon>
        <taxon>Aspergillus</taxon>
        <taxon>Aspergillus subgen. Circumdati</taxon>
    </lineage>
</organism>
<feature type="non-terminal residue" evidence="2">
    <location>
        <position position="1"/>
    </location>
</feature>
<sequence length="55" mass="6529">NEARTVQKAVWTEGKEQEENWKDWWRGRGREMNEEEEEERENADEGRSGSEGVGF</sequence>
<reference evidence="3" key="1">
    <citation type="journal article" date="2017" name="Genome Biol.">
        <title>Comparative genomics reveals high biological diversity and specific adaptations in the industrially and medically important fungal genus Aspergillus.</title>
        <authorList>
            <person name="de Vries R.P."/>
            <person name="Riley R."/>
            <person name="Wiebenga A."/>
            <person name="Aguilar-Osorio G."/>
            <person name="Amillis S."/>
            <person name="Uchima C.A."/>
            <person name="Anderluh G."/>
            <person name="Asadollahi M."/>
            <person name="Askin M."/>
            <person name="Barry K."/>
            <person name="Battaglia E."/>
            <person name="Bayram O."/>
            <person name="Benocci T."/>
            <person name="Braus-Stromeyer S.A."/>
            <person name="Caldana C."/>
            <person name="Canovas D."/>
            <person name="Cerqueira G.C."/>
            <person name="Chen F."/>
            <person name="Chen W."/>
            <person name="Choi C."/>
            <person name="Clum A."/>
            <person name="Dos Santos R.A."/>
            <person name="Damasio A.R."/>
            <person name="Diallinas G."/>
            <person name="Emri T."/>
            <person name="Fekete E."/>
            <person name="Flipphi M."/>
            <person name="Freyberg S."/>
            <person name="Gallo A."/>
            <person name="Gournas C."/>
            <person name="Habgood R."/>
            <person name="Hainaut M."/>
            <person name="Harispe M.L."/>
            <person name="Henrissat B."/>
            <person name="Hilden K.S."/>
            <person name="Hope R."/>
            <person name="Hossain A."/>
            <person name="Karabika E."/>
            <person name="Karaffa L."/>
            <person name="Karanyi Z."/>
            <person name="Krasevec N."/>
            <person name="Kuo A."/>
            <person name="Kusch H."/>
            <person name="LaButti K."/>
            <person name="Lagendijk E.L."/>
            <person name="Lapidus A."/>
            <person name="Levasseur A."/>
            <person name="Lindquist E."/>
            <person name="Lipzen A."/>
            <person name="Logrieco A.F."/>
            <person name="MacCabe A."/>
            <person name="Maekelae M.R."/>
            <person name="Malavazi I."/>
            <person name="Melin P."/>
            <person name="Meyer V."/>
            <person name="Mielnichuk N."/>
            <person name="Miskei M."/>
            <person name="Molnar A.P."/>
            <person name="Mule G."/>
            <person name="Ngan C.Y."/>
            <person name="Orejas M."/>
            <person name="Orosz E."/>
            <person name="Ouedraogo J.P."/>
            <person name="Overkamp K.M."/>
            <person name="Park H.-S."/>
            <person name="Perrone G."/>
            <person name="Piumi F."/>
            <person name="Punt P.J."/>
            <person name="Ram A.F."/>
            <person name="Ramon A."/>
            <person name="Rauscher S."/>
            <person name="Record E."/>
            <person name="Riano-Pachon D.M."/>
            <person name="Robert V."/>
            <person name="Roehrig J."/>
            <person name="Ruller R."/>
            <person name="Salamov A."/>
            <person name="Salih N.S."/>
            <person name="Samson R.A."/>
            <person name="Sandor E."/>
            <person name="Sanguinetti M."/>
            <person name="Schuetze T."/>
            <person name="Sepcic K."/>
            <person name="Shelest E."/>
            <person name="Sherlock G."/>
            <person name="Sophianopoulou V."/>
            <person name="Squina F.M."/>
            <person name="Sun H."/>
            <person name="Susca A."/>
            <person name="Todd R.B."/>
            <person name="Tsang A."/>
            <person name="Unkles S.E."/>
            <person name="van de Wiele N."/>
            <person name="van Rossen-Uffink D."/>
            <person name="Oliveira J.V."/>
            <person name="Vesth T.C."/>
            <person name="Visser J."/>
            <person name="Yu J.-H."/>
            <person name="Zhou M."/>
            <person name="Andersen M.R."/>
            <person name="Archer D.B."/>
            <person name="Baker S.E."/>
            <person name="Benoit I."/>
            <person name="Brakhage A.A."/>
            <person name="Braus G.H."/>
            <person name="Fischer R."/>
            <person name="Frisvad J.C."/>
            <person name="Goldman G.H."/>
            <person name="Houbraken J."/>
            <person name="Oakley B."/>
            <person name="Pocsi I."/>
            <person name="Scazzocchio C."/>
            <person name="Seiboth B."/>
            <person name="vanKuyk P.A."/>
            <person name="Wortman J."/>
            <person name="Dyer P.S."/>
            <person name="Grigoriev I.V."/>
        </authorList>
    </citation>
    <scope>NUCLEOTIDE SEQUENCE [LARGE SCALE GENOMIC DNA]</scope>
    <source>
        <strain evidence="3">CBS 134.48</strain>
    </source>
</reference>
<evidence type="ECO:0000313" key="3">
    <source>
        <dbReference type="Proteomes" id="UP000184304"/>
    </source>
</evidence>
<dbReference type="EMBL" id="KV878176">
    <property type="protein sequence ID" value="OJI90464.1"/>
    <property type="molecule type" value="Genomic_DNA"/>
</dbReference>
<feature type="compositionally biased region" description="Acidic residues" evidence="1">
    <location>
        <begin position="33"/>
        <end position="42"/>
    </location>
</feature>
<gene>
    <name evidence="2" type="ORF">ASPTUDRAFT_37173</name>
</gene>
<dbReference type="VEuPathDB" id="FungiDB:ASPTUDRAFT_37173"/>
<feature type="region of interest" description="Disordered" evidence="1">
    <location>
        <begin position="28"/>
        <end position="55"/>
    </location>
</feature>
<proteinExistence type="predicted"/>
<name>A0A1L9NMT1_ASPTC</name>
<protein>
    <submittedName>
        <fullName evidence="2">Uncharacterized protein</fullName>
    </submittedName>
</protein>
<evidence type="ECO:0000256" key="1">
    <source>
        <dbReference type="SAM" id="MobiDB-lite"/>
    </source>
</evidence>
<dbReference type="Proteomes" id="UP000184304">
    <property type="component" value="Unassembled WGS sequence"/>
</dbReference>
<dbReference type="AlphaFoldDB" id="A0A1L9NMT1"/>
<keyword evidence="3" id="KW-1185">Reference proteome</keyword>
<accession>A0A1L9NMT1</accession>
<evidence type="ECO:0000313" key="2">
    <source>
        <dbReference type="EMBL" id="OJI90464.1"/>
    </source>
</evidence>